<sequence length="213" mass="23438">MPESPPSPSRRRWMESAALLAVGSAFSAKAISNLPWPNPSKVTVVQTPPPPTPAEQLVIDTPPPAAPARPTGPPTYEDFIASFALRHIRPHELINPHRQTTRGVKNSLPPQHLWSKMPASLFVADEIRERLGRPLNLITSAYRSPAYNKACGGASKSWHTQNTALDLVYEGGPKEAYAIACQLRDEGFFRGGIGLYRTFIHIDTRGKNATWRG</sequence>
<protein>
    <recommendedName>
        <fullName evidence="2">Peptidase M15A C-terminal domain-containing protein</fullName>
    </recommendedName>
</protein>
<evidence type="ECO:0000259" key="2">
    <source>
        <dbReference type="Pfam" id="PF08291"/>
    </source>
</evidence>
<evidence type="ECO:0000256" key="1">
    <source>
        <dbReference type="SAM" id="SignalP"/>
    </source>
</evidence>
<feature type="chain" id="PRO_5036766359" description="Peptidase M15A C-terminal domain-containing protein" evidence="1">
    <location>
        <begin position="31"/>
        <end position="213"/>
    </location>
</feature>
<keyword evidence="1" id="KW-0732">Signal</keyword>
<accession>A0A918TW39</accession>
<dbReference type="Gene3D" id="3.30.1380.10">
    <property type="match status" value="1"/>
</dbReference>
<dbReference type="PROSITE" id="PS51318">
    <property type="entry name" value="TAT"/>
    <property type="match status" value="1"/>
</dbReference>
<evidence type="ECO:0000313" key="4">
    <source>
        <dbReference type="Proteomes" id="UP000644507"/>
    </source>
</evidence>
<dbReference type="Pfam" id="PF08291">
    <property type="entry name" value="Peptidase_M15_3"/>
    <property type="match status" value="1"/>
</dbReference>
<feature type="signal peptide" evidence="1">
    <location>
        <begin position="1"/>
        <end position="30"/>
    </location>
</feature>
<name>A0A918TW39_9BACT</name>
<evidence type="ECO:0000313" key="3">
    <source>
        <dbReference type="EMBL" id="GHC64005.1"/>
    </source>
</evidence>
<dbReference type="InterPro" id="IPR006311">
    <property type="entry name" value="TAT_signal"/>
</dbReference>
<organism evidence="3 4">
    <name type="scientific">Roseibacillus persicicus</name>
    <dbReference type="NCBI Taxonomy" id="454148"/>
    <lineage>
        <taxon>Bacteria</taxon>
        <taxon>Pseudomonadati</taxon>
        <taxon>Verrucomicrobiota</taxon>
        <taxon>Verrucomicrobiia</taxon>
        <taxon>Verrucomicrobiales</taxon>
        <taxon>Verrucomicrobiaceae</taxon>
        <taxon>Roseibacillus</taxon>
    </lineage>
</organism>
<gene>
    <name evidence="3" type="ORF">GCM10007100_34510</name>
</gene>
<reference evidence="3" key="1">
    <citation type="journal article" date="2014" name="Int. J. Syst. Evol. Microbiol.">
        <title>Complete genome sequence of Corynebacterium casei LMG S-19264T (=DSM 44701T), isolated from a smear-ripened cheese.</title>
        <authorList>
            <consortium name="US DOE Joint Genome Institute (JGI-PGF)"/>
            <person name="Walter F."/>
            <person name="Albersmeier A."/>
            <person name="Kalinowski J."/>
            <person name="Ruckert C."/>
        </authorList>
    </citation>
    <scope>NUCLEOTIDE SEQUENCE</scope>
    <source>
        <strain evidence="3">KCTC 12988</strain>
    </source>
</reference>
<dbReference type="EMBL" id="BMXI01000017">
    <property type="protein sequence ID" value="GHC64005.1"/>
    <property type="molecule type" value="Genomic_DNA"/>
</dbReference>
<dbReference type="AlphaFoldDB" id="A0A918TW39"/>
<dbReference type="InterPro" id="IPR013230">
    <property type="entry name" value="Peptidase_M15A_C"/>
</dbReference>
<reference evidence="3" key="2">
    <citation type="submission" date="2020-09" db="EMBL/GenBank/DDBJ databases">
        <authorList>
            <person name="Sun Q."/>
            <person name="Kim S."/>
        </authorList>
    </citation>
    <scope>NUCLEOTIDE SEQUENCE</scope>
    <source>
        <strain evidence="3">KCTC 12988</strain>
    </source>
</reference>
<dbReference type="Proteomes" id="UP000644507">
    <property type="component" value="Unassembled WGS sequence"/>
</dbReference>
<feature type="domain" description="Peptidase M15A C-terminal" evidence="2">
    <location>
        <begin position="87"/>
        <end position="203"/>
    </location>
</feature>
<keyword evidence="4" id="KW-1185">Reference proteome</keyword>
<comment type="caution">
    <text evidence="3">The sequence shown here is derived from an EMBL/GenBank/DDBJ whole genome shotgun (WGS) entry which is preliminary data.</text>
</comment>
<dbReference type="SUPFAM" id="SSF55166">
    <property type="entry name" value="Hedgehog/DD-peptidase"/>
    <property type="match status" value="1"/>
</dbReference>
<dbReference type="RefSeq" id="WP_189572857.1">
    <property type="nucleotide sequence ID" value="NZ_BMXI01000017.1"/>
</dbReference>
<proteinExistence type="predicted"/>
<dbReference type="InterPro" id="IPR009045">
    <property type="entry name" value="Zn_M74/Hedgehog-like"/>
</dbReference>